<dbReference type="RefSeq" id="WP_166054126.1">
    <property type="nucleotide sequence ID" value="NZ_JAAMPJ010000015.1"/>
</dbReference>
<evidence type="ECO:0000313" key="3">
    <source>
        <dbReference type="Proteomes" id="UP000481360"/>
    </source>
</evidence>
<feature type="transmembrane region" description="Helical" evidence="1">
    <location>
        <begin position="59"/>
        <end position="77"/>
    </location>
</feature>
<dbReference type="Proteomes" id="UP000481360">
    <property type="component" value="Unassembled WGS sequence"/>
</dbReference>
<keyword evidence="3" id="KW-1185">Reference proteome</keyword>
<organism evidence="2 3">
    <name type="scientific">Lentzea alba</name>
    <dbReference type="NCBI Taxonomy" id="2714351"/>
    <lineage>
        <taxon>Bacteria</taxon>
        <taxon>Bacillati</taxon>
        <taxon>Actinomycetota</taxon>
        <taxon>Actinomycetes</taxon>
        <taxon>Pseudonocardiales</taxon>
        <taxon>Pseudonocardiaceae</taxon>
        <taxon>Lentzea</taxon>
    </lineage>
</organism>
<reference evidence="2 3" key="1">
    <citation type="submission" date="2020-03" db="EMBL/GenBank/DDBJ databases">
        <title>Isolation and identification of active actinomycetes.</title>
        <authorList>
            <person name="Sun X."/>
        </authorList>
    </citation>
    <scope>NUCLEOTIDE SEQUENCE [LARGE SCALE GENOMIC DNA]</scope>
    <source>
        <strain evidence="2 3">NEAU-D13</strain>
    </source>
</reference>
<dbReference type="AlphaFoldDB" id="A0A7C9RXN0"/>
<dbReference type="EMBL" id="JAAMPJ010000015">
    <property type="protein sequence ID" value="NGY65330.1"/>
    <property type="molecule type" value="Genomic_DNA"/>
</dbReference>
<gene>
    <name evidence="2" type="ORF">G7043_41195</name>
</gene>
<proteinExistence type="predicted"/>
<evidence type="ECO:0000313" key="2">
    <source>
        <dbReference type="EMBL" id="NGY65330.1"/>
    </source>
</evidence>
<comment type="caution">
    <text evidence="2">The sequence shown here is derived from an EMBL/GenBank/DDBJ whole genome shotgun (WGS) entry which is preliminary data.</text>
</comment>
<protein>
    <submittedName>
        <fullName evidence="2">Uncharacterized protein</fullName>
    </submittedName>
</protein>
<keyword evidence="1" id="KW-0472">Membrane</keyword>
<keyword evidence="1" id="KW-1133">Transmembrane helix</keyword>
<evidence type="ECO:0000256" key="1">
    <source>
        <dbReference type="SAM" id="Phobius"/>
    </source>
</evidence>
<name>A0A7C9RXN0_9PSEU</name>
<feature type="transmembrane region" description="Helical" evidence="1">
    <location>
        <begin position="18"/>
        <end position="39"/>
    </location>
</feature>
<keyword evidence="1" id="KW-0812">Transmembrane</keyword>
<sequence>MSLDAAAKTVRESVGPRLFLTNFVPTFAMVAMIAILIWAGAPAKAPQFTNAWKTAATLGIGQVIIAVVLISVLVLVLQPLQLPMMRLLEGYWPRWTARPGVWWQNRKRDRLAKQAKPDGDVQQAGRAGSRLRRRFPRGEMLPTALGNVLAAAESRAGHEYGYDAVVAWPRLYPVLDEQTRAVVDDRRNTLDGLVRISVSAFVTAAVSGGLLYRASWWLLIPVGLLVLSRVSYLAAVHAAGEYGESLKVAFDLNRFALLARLHLELPADQRAERKLAEDLSLMWRQGPGEFTYHHPEQADD</sequence>
<accession>A0A7C9RXN0</accession>